<dbReference type="SUPFAM" id="SSF102712">
    <property type="entry name" value="JAB1/MPN domain"/>
    <property type="match status" value="1"/>
</dbReference>
<protein>
    <recommendedName>
        <fullName evidence="10">MPN domain-containing protein</fullName>
    </recommendedName>
</protein>
<dbReference type="GO" id="GO:0016020">
    <property type="term" value="C:membrane"/>
    <property type="evidence" value="ECO:0007669"/>
    <property type="project" value="TreeGrafter"/>
</dbReference>
<dbReference type="InterPro" id="IPR015063">
    <property type="entry name" value="USP8_dimer"/>
</dbReference>
<evidence type="ECO:0000256" key="4">
    <source>
        <dbReference type="ARBA" id="ARBA00022723"/>
    </source>
</evidence>
<comment type="caution">
    <text evidence="11">The sequence shown here is derived from an EMBL/GenBank/DDBJ whole genome shotgun (WGS) entry which is preliminary data.</text>
</comment>
<dbReference type="GO" id="GO:0140492">
    <property type="term" value="F:metal-dependent deubiquitinase activity"/>
    <property type="evidence" value="ECO:0007669"/>
    <property type="project" value="InterPro"/>
</dbReference>
<keyword evidence="8" id="KW-0482">Metalloprotease</keyword>
<keyword evidence="5" id="KW-0833">Ubl conjugation pathway</keyword>
<evidence type="ECO:0000313" key="11">
    <source>
        <dbReference type="EMBL" id="CAJ0602550.1"/>
    </source>
</evidence>
<keyword evidence="12" id="KW-1185">Reference proteome</keyword>
<dbReference type="PROSITE" id="PS50249">
    <property type="entry name" value="MPN"/>
    <property type="match status" value="1"/>
</dbReference>
<keyword evidence="4" id="KW-0479">Metal-binding</keyword>
<dbReference type="Pfam" id="PF08969">
    <property type="entry name" value="USP8_dimer"/>
    <property type="match status" value="1"/>
</dbReference>
<dbReference type="SMART" id="SM00232">
    <property type="entry name" value="JAB_MPN"/>
    <property type="match status" value="1"/>
</dbReference>
<dbReference type="InterPro" id="IPR000555">
    <property type="entry name" value="JAMM/MPN+_dom"/>
</dbReference>
<organism evidence="11 12">
    <name type="scientific">Cylicocyclus nassatus</name>
    <name type="common">Nematode worm</name>
    <dbReference type="NCBI Taxonomy" id="53992"/>
    <lineage>
        <taxon>Eukaryota</taxon>
        <taxon>Metazoa</taxon>
        <taxon>Ecdysozoa</taxon>
        <taxon>Nematoda</taxon>
        <taxon>Chromadorea</taxon>
        <taxon>Rhabditida</taxon>
        <taxon>Rhabditina</taxon>
        <taxon>Rhabditomorpha</taxon>
        <taxon>Strongyloidea</taxon>
        <taxon>Strongylidae</taxon>
        <taxon>Cylicocyclus</taxon>
    </lineage>
</organism>
<dbReference type="GO" id="GO:0061578">
    <property type="term" value="F:K63-linked deubiquitinase activity"/>
    <property type="evidence" value="ECO:0007669"/>
    <property type="project" value="InterPro"/>
</dbReference>
<evidence type="ECO:0000259" key="10">
    <source>
        <dbReference type="PROSITE" id="PS50249"/>
    </source>
</evidence>
<dbReference type="AlphaFoldDB" id="A0AA36H2G7"/>
<gene>
    <name evidence="11" type="ORF">CYNAS_LOCUS14533</name>
</gene>
<keyword evidence="3" id="KW-0645">Protease</keyword>
<keyword evidence="7" id="KW-0862">Zinc</keyword>
<dbReference type="Gene3D" id="1.20.58.80">
    <property type="entry name" value="Phosphotransferase system, lactose/cellobiose-type IIA subunit"/>
    <property type="match status" value="1"/>
</dbReference>
<accession>A0AA36H2G7</accession>
<evidence type="ECO:0000256" key="2">
    <source>
        <dbReference type="ARBA" id="ARBA00010981"/>
    </source>
</evidence>
<evidence type="ECO:0000256" key="3">
    <source>
        <dbReference type="ARBA" id="ARBA00022670"/>
    </source>
</evidence>
<evidence type="ECO:0000256" key="1">
    <source>
        <dbReference type="ARBA" id="ARBA00001947"/>
    </source>
</evidence>
<dbReference type="InterPro" id="IPR037518">
    <property type="entry name" value="MPN"/>
</dbReference>
<dbReference type="InterPro" id="IPR044098">
    <property type="entry name" value="STAMBP/STALP-like_MPN"/>
</dbReference>
<name>A0AA36H2G7_CYLNA</name>
<dbReference type="GO" id="GO:0005768">
    <property type="term" value="C:endosome"/>
    <property type="evidence" value="ECO:0007669"/>
    <property type="project" value="TreeGrafter"/>
</dbReference>
<dbReference type="Proteomes" id="UP001176961">
    <property type="component" value="Unassembled WGS sequence"/>
</dbReference>
<dbReference type="Pfam" id="PF01398">
    <property type="entry name" value="JAB"/>
    <property type="match status" value="1"/>
</dbReference>
<comment type="cofactor">
    <cofactor evidence="1">
        <name>Zn(2+)</name>
        <dbReference type="ChEBI" id="CHEBI:29105"/>
    </cofactor>
</comment>
<comment type="similarity">
    <text evidence="2">Belongs to the peptidase M67C family.</text>
</comment>
<dbReference type="GO" id="GO:0006508">
    <property type="term" value="P:proteolysis"/>
    <property type="evidence" value="ECO:0007669"/>
    <property type="project" value="UniProtKB-KW"/>
</dbReference>
<keyword evidence="6" id="KW-0378">Hydrolase</keyword>
<evidence type="ECO:0000256" key="6">
    <source>
        <dbReference type="ARBA" id="ARBA00022801"/>
    </source>
</evidence>
<evidence type="ECO:0000256" key="7">
    <source>
        <dbReference type="ARBA" id="ARBA00022833"/>
    </source>
</evidence>
<proteinExistence type="inferred from homology"/>
<dbReference type="PANTHER" id="PTHR12947:SF13">
    <property type="entry name" value="FI19924P1"/>
    <property type="match status" value="1"/>
</dbReference>
<dbReference type="CDD" id="cd08066">
    <property type="entry name" value="MPN_AMSH_like"/>
    <property type="match status" value="1"/>
</dbReference>
<evidence type="ECO:0000256" key="9">
    <source>
        <dbReference type="SAM" id="MobiDB-lite"/>
    </source>
</evidence>
<dbReference type="Gene3D" id="3.40.140.10">
    <property type="entry name" value="Cytidine Deaminase, domain 2"/>
    <property type="match status" value="1"/>
</dbReference>
<evidence type="ECO:0000256" key="8">
    <source>
        <dbReference type="ARBA" id="ARBA00023049"/>
    </source>
</evidence>
<reference evidence="11" key="1">
    <citation type="submission" date="2023-07" db="EMBL/GenBank/DDBJ databases">
        <authorList>
            <consortium name="CYATHOMIX"/>
        </authorList>
    </citation>
    <scope>NUCLEOTIDE SEQUENCE</scope>
    <source>
        <strain evidence="11">N/A</strain>
    </source>
</reference>
<feature type="domain" description="MPN" evidence="10">
    <location>
        <begin position="224"/>
        <end position="352"/>
    </location>
</feature>
<dbReference type="GO" id="GO:0046872">
    <property type="term" value="F:metal ion binding"/>
    <property type="evidence" value="ECO:0007669"/>
    <property type="project" value="UniProtKB-KW"/>
</dbReference>
<dbReference type="GO" id="GO:0070536">
    <property type="term" value="P:protein K63-linked deubiquitination"/>
    <property type="evidence" value="ECO:0007669"/>
    <property type="project" value="InterPro"/>
</dbReference>
<feature type="region of interest" description="Disordered" evidence="9">
    <location>
        <begin position="139"/>
        <end position="162"/>
    </location>
</feature>
<dbReference type="PANTHER" id="PTHR12947">
    <property type="entry name" value="AMSH-LIKE PROTEASE"/>
    <property type="match status" value="1"/>
</dbReference>
<evidence type="ECO:0000313" key="12">
    <source>
        <dbReference type="Proteomes" id="UP001176961"/>
    </source>
</evidence>
<sequence length="384" mass="42246">MDGCIANNEELHRASASERMANLLALGKAQKISNAIPIVRYYRSMLEVHRMALSYMKNQDLQRALVLLIRFCSFTIEELPKHAQYAEFAGEEKKTVFALLKTAFEHAERIKQELRLKFEQEAAEAAKTNARLSERHEIGVPSSNNVPRAATSVPPDKANLHITDPGVNTSGISYSPLNDFPNTSNAGSSTKVLPSAPPINRNDKPHALYHPSHGGASPIGNRTVRIGGDLVQKFLTCAERNTLQDKETCGTLCGSIEGDNFVVSHVIVPKQSGASDGCQAEGEEDIFAYQTKHDLLTLGWIHTHPSQTAFLSSVDLHTHCSYQMMLSEAVAIVCAPSHNQVGTFVMTPYGMSVVEGCTETGFHLHPEAEKLYEEMRRNESQTST</sequence>
<evidence type="ECO:0000256" key="5">
    <source>
        <dbReference type="ARBA" id="ARBA00022786"/>
    </source>
</evidence>
<dbReference type="EMBL" id="CATQJL010000305">
    <property type="protein sequence ID" value="CAJ0602550.1"/>
    <property type="molecule type" value="Genomic_DNA"/>
</dbReference>